<dbReference type="InterPro" id="IPR007793">
    <property type="entry name" value="DivIVA_fam"/>
</dbReference>
<evidence type="ECO:0000313" key="7">
    <source>
        <dbReference type="EMBL" id="MBU5440365.1"/>
    </source>
</evidence>
<sequence length="182" mass="21401">MITPLDIQNKEFKKSFRGYKAGEVDGFLDEIIMDYERIYKENIELKDKIGMLTDQIRQYNNLEDTLKNTLVVAQTTADEVTTSARHKAEVIIEDAELEGKKLIDSAREEVRNIKREYEYLKKEIFIFKTRYQSFIEAQLISLDEFYKGIENGDIHEKDKDHNDDELELFEDMVVDEINDMGA</sequence>
<dbReference type="EMBL" id="JAHLPM010000035">
    <property type="protein sequence ID" value="MBU5440365.1"/>
    <property type="molecule type" value="Genomic_DNA"/>
</dbReference>
<evidence type="ECO:0000256" key="2">
    <source>
        <dbReference type="ARBA" id="ARBA00009008"/>
    </source>
</evidence>
<dbReference type="InterPro" id="IPR019933">
    <property type="entry name" value="DivIVA_domain"/>
</dbReference>
<dbReference type="Pfam" id="PF05103">
    <property type="entry name" value="DivIVA"/>
    <property type="match status" value="1"/>
</dbReference>
<comment type="subcellular location">
    <subcellularLocation>
        <location evidence="1">Cytoplasm</location>
    </subcellularLocation>
</comment>
<reference evidence="7 8" key="1">
    <citation type="submission" date="2021-06" db="EMBL/GenBank/DDBJ databases">
        <authorList>
            <person name="Sun Q."/>
            <person name="Li D."/>
        </authorList>
    </citation>
    <scope>NUCLEOTIDE SEQUENCE [LARGE SCALE GENOMIC DNA]</scope>
    <source>
        <strain evidence="7 8">MSJ-40</strain>
    </source>
</reference>
<protein>
    <submittedName>
        <fullName evidence="7">DivIVA domain-containing protein</fullName>
    </submittedName>
</protein>
<dbReference type="PANTHER" id="PTHR35794">
    <property type="entry name" value="CELL DIVISION PROTEIN DIVIVA"/>
    <property type="match status" value="1"/>
</dbReference>
<keyword evidence="4" id="KW-0132">Cell division</keyword>
<name>A0ABS6ED25_9FIRM</name>
<evidence type="ECO:0000256" key="1">
    <source>
        <dbReference type="ARBA" id="ARBA00004496"/>
    </source>
</evidence>
<dbReference type="PANTHER" id="PTHR35794:SF2">
    <property type="entry name" value="CELL DIVISION PROTEIN DIVIVA"/>
    <property type="match status" value="1"/>
</dbReference>
<proteinExistence type="inferred from homology"/>
<keyword evidence="6" id="KW-0131">Cell cycle</keyword>
<gene>
    <name evidence="7" type="ORF">KQI42_20425</name>
</gene>
<dbReference type="NCBIfam" id="TIGR03544">
    <property type="entry name" value="DivI1A_domain"/>
    <property type="match status" value="1"/>
</dbReference>
<evidence type="ECO:0000256" key="6">
    <source>
        <dbReference type="ARBA" id="ARBA00023306"/>
    </source>
</evidence>
<accession>A0ABS6ED25</accession>
<dbReference type="Proteomes" id="UP000749471">
    <property type="component" value="Unassembled WGS sequence"/>
</dbReference>
<keyword evidence="8" id="KW-1185">Reference proteome</keyword>
<evidence type="ECO:0000256" key="5">
    <source>
        <dbReference type="ARBA" id="ARBA00023054"/>
    </source>
</evidence>
<evidence type="ECO:0000313" key="8">
    <source>
        <dbReference type="Proteomes" id="UP000749471"/>
    </source>
</evidence>
<organism evidence="7 8">
    <name type="scientific">Tissierella simiarum</name>
    <dbReference type="NCBI Taxonomy" id="2841534"/>
    <lineage>
        <taxon>Bacteria</taxon>
        <taxon>Bacillati</taxon>
        <taxon>Bacillota</taxon>
        <taxon>Tissierellia</taxon>
        <taxon>Tissierellales</taxon>
        <taxon>Tissierellaceae</taxon>
        <taxon>Tissierella</taxon>
    </lineage>
</organism>
<comment type="similarity">
    <text evidence="2">Belongs to the DivIVA family.</text>
</comment>
<keyword evidence="3" id="KW-0963">Cytoplasm</keyword>
<dbReference type="RefSeq" id="WP_216522617.1">
    <property type="nucleotide sequence ID" value="NZ_JAHLPM010000035.1"/>
</dbReference>
<evidence type="ECO:0000256" key="4">
    <source>
        <dbReference type="ARBA" id="ARBA00022618"/>
    </source>
</evidence>
<comment type="caution">
    <text evidence="7">The sequence shown here is derived from an EMBL/GenBank/DDBJ whole genome shotgun (WGS) entry which is preliminary data.</text>
</comment>
<evidence type="ECO:0000256" key="3">
    <source>
        <dbReference type="ARBA" id="ARBA00022490"/>
    </source>
</evidence>
<keyword evidence="5" id="KW-0175">Coiled coil</keyword>